<dbReference type="EMBL" id="JASNWA010000004">
    <property type="protein sequence ID" value="KAK3176061.1"/>
    <property type="molecule type" value="Genomic_DNA"/>
</dbReference>
<evidence type="ECO:0000256" key="2">
    <source>
        <dbReference type="SAM" id="MobiDB-lite"/>
    </source>
</evidence>
<evidence type="ECO:0000256" key="1">
    <source>
        <dbReference type="SAM" id="Coils"/>
    </source>
</evidence>
<dbReference type="Proteomes" id="UP001276659">
    <property type="component" value="Unassembled WGS sequence"/>
</dbReference>
<proteinExistence type="predicted"/>
<name>A0AAD9ZCZ5_9LECA</name>
<organism evidence="3 4">
    <name type="scientific">Lepraria neglecta</name>
    <dbReference type="NCBI Taxonomy" id="209136"/>
    <lineage>
        <taxon>Eukaryota</taxon>
        <taxon>Fungi</taxon>
        <taxon>Dikarya</taxon>
        <taxon>Ascomycota</taxon>
        <taxon>Pezizomycotina</taxon>
        <taxon>Lecanoromycetes</taxon>
        <taxon>OSLEUM clade</taxon>
        <taxon>Lecanoromycetidae</taxon>
        <taxon>Lecanorales</taxon>
        <taxon>Lecanorineae</taxon>
        <taxon>Stereocaulaceae</taxon>
        <taxon>Lepraria</taxon>
    </lineage>
</organism>
<sequence length="250" mass="27991">MAPAKLKIEVQQNKDAATEEEDEGSAKRNQKVEDSKVGKNPFLPESFFVSRKRKLAYDTTAEDGDILSDADKQAGKKTQMRASIKKVEATQSEKSNFLGKIGVLNSQVTVLKGKASTAEYELNTIKKKTASAARLEKKLEGLEEGKKLYDEIAGDVMNHSNAAQKVLEAREKYINEELSDHGEMILDYDSDYCYDNDATCGMHLPARDVGRETSNDRKGLVKVMLPRMDVTEEPRKNFVRRKPPKVLFVA</sequence>
<accession>A0AAD9ZCZ5</accession>
<dbReference type="AlphaFoldDB" id="A0AAD9ZCZ5"/>
<protein>
    <submittedName>
        <fullName evidence="3">Uncharacterized protein</fullName>
    </submittedName>
</protein>
<evidence type="ECO:0000313" key="3">
    <source>
        <dbReference type="EMBL" id="KAK3176061.1"/>
    </source>
</evidence>
<comment type="caution">
    <text evidence="3">The sequence shown here is derived from an EMBL/GenBank/DDBJ whole genome shotgun (WGS) entry which is preliminary data.</text>
</comment>
<evidence type="ECO:0000313" key="4">
    <source>
        <dbReference type="Proteomes" id="UP001276659"/>
    </source>
</evidence>
<keyword evidence="4" id="KW-1185">Reference proteome</keyword>
<feature type="compositionally biased region" description="Basic and acidic residues" evidence="2">
    <location>
        <begin position="24"/>
        <end position="37"/>
    </location>
</feature>
<gene>
    <name evidence="3" type="ORF">OEA41_007383</name>
</gene>
<keyword evidence="1" id="KW-0175">Coiled coil</keyword>
<feature type="coiled-coil region" evidence="1">
    <location>
        <begin position="125"/>
        <end position="152"/>
    </location>
</feature>
<reference evidence="3" key="1">
    <citation type="submission" date="2022-11" db="EMBL/GenBank/DDBJ databases">
        <title>Chromosomal genome sequence assembly and mating type (MAT) locus characterization of the leprose asexual lichenized fungus Lepraria neglecta (Nyl.) Erichsen.</title>
        <authorList>
            <person name="Allen J.L."/>
            <person name="Pfeffer B."/>
        </authorList>
    </citation>
    <scope>NUCLEOTIDE SEQUENCE</scope>
    <source>
        <strain evidence="3">Allen 5258</strain>
    </source>
</reference>
<feature type="region of interest" description="Disordered" evidence="2">
    <location>
        <begin position="1"/>
        <end position="42"/>
    </location>
</feature>